<evidence type="ECO:0000256" key="1">
    <source>
        <dbReference type="SAM" id="Phobius"/>
    </source>
</evidence>
<dbReference type="EMBL" id="KB908980">
    <property type="protein sequence ID" value="EOB13475.1"/>
    <property type="molecule type" value="Genomic_DNA"/>
</dbReference>
<name>R0MH71_NOSB1</name>
<dbReference type="AlphaFoldDB" id="R0MH71"/>
<feature type="transmembrane region" description="Helical" evidence="1">
    <location>
        <begin position="12"/>
        <end position="35"/>
    </location>
</feature>
<dbReference type="VEuPathDB" id="MicrosporidiaDB:NBO_72g0010"/>
<keyword evidence="1" id="KW-1133">Transmembrane helix</keyword>
<keyword evidence="1" id="KW-0812">Transmembrane</keyword>
<proteinExistence type="predicted"/>
<reference evidence="2 3" key="1">
    <citation type="journal article" date="2013" name="BMC Genomics">
        <title>Comparative genomics of parasitic silkworm microsporidia reveal an association between genome expansion and host adaptation.</title>
        <authorList>
            <person name="Pan G."/>
            <person name="Xu J."/>
            <person name="Li T."/>
            <person name="Xia Q."/>
            <person name="Liu S.L."/>
            <person name="Zhang G."/>
            <person name="Li S."/>
            <person name="Li C."/>
            <person name="Liu H."/>
            <person name="Yang L."/>
            <person name="Liu T."/>
            <person name="Zhang X."/>
            <person name="Wu Z."/>
            <person name="Fan W."/>
            <person name="Dang X."/>
            <person name="Xiang H."/>
            <person name="Tao M."/>
            <person name="Li Y."/>
            <person name="Hu J."/>
            <person name="Li Z."/>
            <person name="Lin L."/>
            <person name="Luo J."/>
            <person name="Geng L."/>
            <person name="Wang L."/>
            <person name="Long M."/>
            <person name="Wan Y."/>
            <person name="He N."/>
            <person name="Zhang Z."/>
            <person name="Lu C."/>
            <person name="Keeling P.J."/>
            <person name="Wang J."/>
            <person name="Xiang Z."/>
            <person name="Zhou Z."/>
        </authorList>
    </citation>
    <scope>NUCLEOTIDE SEQUENCE [LARGE SCALE GENOMIC DNA]</scope>
    <source>
        <strain evidence="3">CQ1 / CVCC 102059</strain>
    </source>
</reference>
<gene>
    <name evidence="2" type="ORF">NBO_72g0010</name>
</gene>
<evidence type="ECO:0000313" key="2">
    <source>
        <dbReference type="EMBL" id="EOB13475.1"/>
    </source>
</evidence>
<protein>
    <submittedName>
        <fullName evidence="2">Uncharacterized protein</fullName>
    </submittedName>
</protein>
<feature type="transmembrane region" description="Helical" evidence="1">
    <location>
        <begin position="42"/>
        <end position="61"/>
    </location>
</feature>
<sequence>MAFSNTIVSNFVSFSVNLNIFSSSSCTLLFTFFIFKFRDSFINFNLLIFSLIFKSISSLLIF</sequence>
<organism evidence="2 3">
    <name type="scientific">Nosema bombycis (strain CQ1 / CVCC 102059)</name>
    <name type="common">Microsporidian parasite</name>
    <name type="synonym">Pebrine of silkworm</name>
    <dbReference type="NCBI Taxonomy" id="578461"/>
    <lineage>
        <taxon>Eukaryota</taxon>
        <taxon>Fungi</taxon>
        <taxon>Fungi incertae sedis</taxon>
        <taxon>Microsporidia</taxon>
        <taxon>Nosematidae</taxon>
        <taxon>Nosema</taxon>
    </lineage>
</organism>
<keyword evidence="3" id="KW-1185">Reference proteome</keyword>
<dbReference type="HOGENOM" id="CLU_2904759_0_0_1"/>
<evidence type="ECO:0000313" key="3">
    <source>
        <dbReference type="Proteomes" id="UP000016927"/>
    </source>
</evidence>
<keyword evidence="1" id="KW-0472">Membrane</keyword>
<accession>R0MH71</accession>
<dbReference type="Proteomes" id="UP000016927">
    <property type="component" value="Unassembled WGS sequence"/>
</dbReference>